<name>A0ABS9W686_9PROT</name>
<accession>A0ABS9W686</accession>
<protein>
    <submittedName>
        <fullName evidence="2">Uncharacterized protein</fullName>
    </submittedName>
</protein>
<comment type="caution">
    <text evidence="2">The sequence shown here is derived from an EMBL/GenBank/DDBJ whole genome shotgun (WGS) entry which is preliminary data.</text>
</comment>
<keyword evidence="3" id="KW-1185">Reference proteome</keyword>
<evidence type="ECO:0000256" key="1">
    <source>
        <dbReference type="SAM" id="MobiDB-lite"/>
    </source>
</evidence>
<reference evidence="2 3" key="1">
    <citation type="submission" date="2022-03" db="EMBL/GenBank/DDBJ databases">
        <title>Complete genome analysis of Roseomonas KG 17.1 : a prolific producer of plant growth promoters.</title>
        <authorList>
            <person name="Saadouli I."/>
            <person name="Najjari A."/>
            <person name="Mosbah A."/>
            <person name="Ouzari H.I."/>
        </authorList>
    </citation>
    <scope>NUCLEOTIDE SEQUENCE [LARGE SCALE GENOMIC DNA]</scope>
    <source>
        <strain evidence="2 3">KG17-1</strain>
    </source>
</reference>
<evidence type="ECO:0000313" key="2">
    <source>
        <dbReference type="EMBL" id="MCI0754553.1"/>
    </source>
</evidence>
<dbReference type="Proteomes" id="UP001201985">
    <property type="component" value="Unassembled WGS sequence"/>
</dbReference>
<feature type="compositionally biased region" description="Polar residues" evidence="1">
    <location>
        <begin position="64"/>
        <end position="83"/>
    </location>
</feature>
<gene>
    <name evidence="2" type="ORF">MON41_12375</name>
</gene>
<organism evidence="2 3">
    <name type="scientific">Teichococcus vastitatis</name>
    <dbReference type="NCBI Taxonomy" id="2307076"/>
    <lineage>
        <taxon>Bacteria</taxon>
        <taxon>Pseudomonadati</taxon>
        <taxon>Pseudomonadota</taxon>
        <taxon>Alphaproteobacteria</taxon>
        <taxon>Acetobacterales</taxon>
        <taxon>Roseomonadaceae</taxon>
        <taxon>Roseomonas</taxon>
    </lineage>
</organism>
<dbReference type="EMBL" id="JALBUU010000004">
    <property type="protein sequence ID" value="MCI0754553.1"/>
    <property type="molecule type" value="Genomic_DNA"/>
</dbReference>
<feature type="region of interest" description="Disordered" evidence="1">
    <location>
        <begin position="1"/>
        <end position="83"/>
    </location>
</feature>
<dbReference type="RefSeq" id="WP_238384106.1">
    <property type="nucleotide sequence ID" value="NZ_JALBUU010000004.1"/>
</dbReference>
<sequence>MTSSKHAKGGMGSEEREEGLMQDTPRPPDDLERNPGIGSSKGVFGRGTDPEVLQGENTDEGDTMNDTTAQGGVNPDQTGRTNS</sequence>
<evidence type="ECO:0000313" key="3">
    <source>
        <dbReference type="Proteomes" id="UP001201985"/>
    </source>
</evidence>
<proteinExistence type="predicted"/>